<dbReference type="EMBL" id="JACBYW010000001">
    <property type="protein sequence ID" value="NYH77123.1"/>
    <property type="molecule type" value="Genomic_DNA"/>
</dbReference>
<dbReference type="Proteomes" id="UP000548304">
    <property type="component" value="Unassembled WGS sequence"/>
</dbReference>
<dbReference type="RefSeq" id="WP_179533720.1">
    <property type="nucleotide sequence ID" value="NZ_JACBYW010000001.1"/>
</dbReference>
<name>A0A852Z4D6_9ACTN</name>
<keyword evidence="4" id="KW-1185">Reference proteome</keyword>
<feature type="domain" description="GP-PDE" evidence="2">
    <location>
        <begin position="20"/>
        <end position="263"/>
    </location>
</feature>
<dbReference type="PANTHER" id="PTHR43805">
    <property type="entry name" value="GLYCEROPHOSPHORYL DIESTER PHOSPHODIESTERASE"/>
    <property type="match status" value="1"/>
</dbReference>
<proteinExistence type="predicted"/>
<dbReference type="AlphaFoldDB" id="A0A852Z4D6"/>
<dbReference type="EC" id="3.1.4.46" evidence="3"/>
<dbReference type="InterPro" id="IPR030395">
    <property type="entry name" value="GP_PDE_dom"/>
</dbReference>
<sequence length="289" mass="31909">MFGSFPPLSRNHPFLRGPHPRAFAHRGWHIDDLAGMENSLSAFRRACAEGYRYLETDVHSTSDEHAVVHHDADLGRTTDSAGSISEQRWSRVRSALIAGREPVCSLDQLLEELPQALINVDVKADSAVVPTLRAVRRHNAWHRVCLAGFDDRRLRMLRRNGEFRLLTSMGPESVACVWAGSHPAARPVTALARSVLVSGAAAQVPRTHSGLPVVTPRFVELAHRWGAEVHVWTVDDSAEMAELLDLGVDGLLTDRPDVLRELLRTRGQWHERATSHAGPPVPTGGNADR</sequence>
<evidence type="ECO:0000313" key="3">
    <source>
        <dbReference type="EMBL" id="NYH77123.1"/>
    </source>
</evidence>
<dbReference type="InterPro" id="IPR017946">
    <property type="entry name" value="PLC-like_Pdiesterase_TIM-brl"/>
</dbReference>
<protein>
    <submittedName>
        <fullName evidence="3">Glycerophosphoryl diester phosphodiesterase</fullName>
        <ecNumber evidence="3">3.1.4.46</ecNumber>
    </submittedName>
</protein>
<feature type="region of interest" description="Disordered" evidence="1">
    <location>
        <begin position="268"/>
        <end position="289"/>
    </location>
</feature>
<evidence type="ECO:0000313" key="4">
    <source>
        <dbReference type="Proteomes" id="UP000548304"/>
    </source>
</evidence>
<organism evidence="3 4">
    <name type="scientific">Actinopolyspora biskrensis</name>
    <dbReference type="NCBI Taxonomy" id="1470178"/>
    <lineage>
        <taxon>Bacteria</taxon>
        <taxon>Bacillati</taxon>
        <taxon>Actinomycetota</taxon>
        <taxon>Actinomycetes</taxon>
        <taxon>Actinopolysporales</taxon>
        <taxon>Actinopolysporaceae</taxon>
        <taxon>Actinopolyspora</taxon>
    </lineage>
</organism>
<evidence type="ECO:0000256" key="1">
    <source>
        <dbReference type="SAM" id="MobiDB-lite"/>
    </source>
</evidence>
<dbReference type="Pfam" id="PF03009">
    <property type="entry name" value="GDPD"/>
    <property type="match status" value="1"/>
</dbReference>
<keyword evidence="3" id="KW-0378">Hydrolase</keyword>
<dbReference type="SUPFAM" id="SSF51695">
    <property type="entry name" value="PLC-like phosphodiesterases"/>
    <property type="match status" value="1"/>
</dbReference>
<accession>A0A852Z4D6</accession>
<comment type="caution">
    <text evidence="3">The sequence shown here is derived from an EMBL/GenBank/DDBJ whole genome shotgun (WGS) entry which is preliminary data.</text>
</comment>
<dbReference type="PANTHER" id="PTHR43805:SF1">
    <property type="entry name" value="GP-PDE DOMAIN-CONTAINING PROTEIN"/>
    <property type="match status" value="1"/>
</dbReference>
<gene>
    <name evidence="3" type="ORF">FHR84_000437</name>
</gene>
<dbReference type="Gene3D" id="3.20.20.190">
    <property type="entry name" value="Phosphatidylinositol (PI) phosphodiesterase"/>
    <property type="match status" value="1"/>
</dbReference>
<dbReference type="PROSITE" id="PS51704">
    <property type="entry name" value="GP_PDE"/>
    <property type="match status" value="1"/>
</dbReference>
<dbReference type="PROSITE" id="PS50007">
    <property type="entry name" value="PIPLC_X_DOMAIN"/>
    <property type="match status" value="1"/>
</dbReference>
<dbReference type="GO" id="GO:0006629">
    <property type="term" value="P:lipid metabolic process"/>
    <property type="evidence" value="ECO:0007669"/>
    <property type="project" value="InterPro"/>
</dbReference>
<reference evidence="3 4" key="1">
    <citation type="submission" date="2020-07" db="EMBL/GenBank/DDBJ databases">
        <title>Genomic Encyclopedia of Type Strains, Phase III (KMG-III): the genomes of soil and plant-associated and newly described type strains.</title>
        <authorList>
            <person name="Whitman W."/>
        </authorList>
    </citation>
    <scope>NUCLEOTIDE SEQUENCE [LARGE SCALE GENOMIC DNA]</scope>
    <source>
        <strain evidence="3 4">CECT 8576</strain>
    </source>
</reference>
<dbReference type="GO" id="GO:0008889">
    <property type="term" value="F:glycerophosphodiester phosphodiesterase activity"/>
    <property type="evidence" value="ECO:0007669"/>
    <property type="project" value="UniProtKB-EC"/>
</dbReference>
<evidence type="ECO:0000259" key="2">
    <source>
        <dbReference type="PROSITE" id="PS51704"/>
    </source>
</evidence>